<keyword evidence="1" id="KW-0812">Transmembrane</keyword>
<reference evidence="2 3" key="1">
    <citation type="journal article" date="2020" name="Arch. Microbiol.">
        <title>The genome sequence of the giant phototrophic gammaproteobacterium Thiospirillum jenense gives insight into its physiological properties and phylogenetic relationships.</title>
        <authorList>
            <person name="Imhoff J.F."/>
            <person name="Meyer T.E."/>
            <person name="Kyndt J.A."/>
        </authorList>
    </citation>
    <scope>NUCLEOTIDE SEQUENCE [LARGE SCALE GENOMIC DNA]</scope>
    <source>
        <strain evidence="2 3">DSM 216</strain>
    </source>
</reference>
<gene>
    <name evidence="2" type="ORF">HUK38_10970</name>
</gene>
<feature type="transmembrane region" description="Helical" evidence="1">
    <location>
        <begin position="6"/>
        <end position="24"/>
    </location>
</feature>
<dbReference type="InterPro" id="IPR021330">
    <property type="entry name" value="DUF2939"/>
</dbReference>
<evidence type="ECO:0000313" key="3">
    <source>
        <dbReference type="Proteomes" id="UP000548632"/>
    </source>
</evidence>
<dbReference type="Pfam" id="PF11159">
    <property type="entry name" value="DUF2939"/>
    <property type="match status" value="1"/>
</dbReference>
<proteinExistence type="predicted"/>
<comment type="caution">
    <text evidence="2">The sequence shown here is derived from an EMBL/GenBank/DDBJ whole genome shotgun (WGS) entry which is preliminary data.</text>
</comment>
<evidence type="ECO:0000256" key="1">
    <source>
        <dbReference type="SAM" id="Phobius"/>
    </source>
</evidence>
<dbReference type="EMBL" id="JABVCQ010000025">
    <property type="protein sequence ID" value="MBB1126745.1"/>
    <property type="molecule type" value="Genomic_DNA"/>
</dbReference>
<sequence length="173" mass="19499">MTIGYIIRSLFALLIVAFGLWPYLTIFHLDGALHQSDATAIEEFSPYVNLPAIQAHYKTRLDNTVTNVMPTNDGAGHGDQVLNWVAGNFKLLGDAALKQKITIDWVRTSLNEAAERATAERPASFISAIDFAFFESWDRVVIRIGALDRQPTYAILSLNNWQWQLTDVIRSCW</sequence>
<keyword evidence="3" id="KW-1185">Reference proteome</keyword>
<dbReference type="AlphaFoldDB" id="A0A839HCQ8"/>
<accession>A0A839HCQ8</accession>
<dbReference type="RefSeq" id="WP_182584375.1">
    <property type="nucleotide sequence ID" value="NZ_JABVCQ010000025.1"/>
</dbReference>
<evidence type="ECO:0000313" key="2">
    <source>
        <dbReference type="EMBL" id="MBB1126745.1"/>
    </source>
</evidence>
<protein>
    <submittedName>
        <fullName evidence="2">DUF2939 domain-containing protein</fullName>
    </submittedName>
</protein>
<keyword evidence="1" id="KW-0472">Membrane</keyword>
<organism evidence="2 3">
    <name type="scientific">Thiospirillum jenense</name>
    <dbReference type="NCBI Taxonomy" id="1653858"/>
    <lineage>
        <taxon>Bacteria</taxon>
        <taxon>Pseudomonadati</taxon>
        <taxon>Pseudomonadota</taxon>
        <taxon>Gammaproteobacteria</taxon>
        <taxon>Chromatiales</taxon>
        <taxon>Chromatiaceae</taxon>
        <taxon>Thiospirillum</taxon>
    </lineage>
</organism>
<name>A0A839HCQ8_9GAMM</name>
<keyword evidence="1" id="KW-1133">Transmembrane helix</keyword>
<dbReference type="Proteomes" id="UP000548632">
    <property type="component" value="Unassembled WGS sequence"/>
</dbReference>